<evidence type="ECO:0000313" key="4">
    <source>
        <dbReference type="EMBL" id="SVB51531.1"/>
    </source>
</evidence>
<dbReference type="GO" id="GO:0042602">
    <property type="term" value="F:riboflavin reductase (NADPH) activity"/>
    <property type="evidence" value="ECO:0007669"/>
    <property type="project" value="TreeGrafter"/>
</dbReference>
<dbReference type="InterPro" id="IPR050268">
    <property type="entry name" value="NADH-dep_flavin_reductase"/>
</dbReference>
<evidence type="ECO:0000256" key="1">
    <source>
        <dbReference type="ARBA" id="ARBA00008898"/>
    </source>
</evidence>
<dbReference type="InterPro" id="IPR012349">
    <property type="entry name" value="Split_barrel_FMN-bd"/>
</dbReference>
<accession>A0A382ENK3</accession>
<reference evidence="4" key="1">
    <citation type="submission" date="2018-05" db="EMBL/GenBank/DDBJ databases">
        <authorList>
            <person name="Lanie J.A."/>
            <person name="Ng W.-L."/>
            <person name="Kazmierczak K.M."/>
            <person name="Andrzejewski T.M."/>
            <person name="Davidsen T.M."/>
            <person name="Wayne K.J."/>
            <person name="Tettelin H."/>
            <person name="Glass J.I."/>
            <person name="Rusch D."/>
            <person name="Podicherti R."/>
            <person name="Tsui H.-C.T."/>
            <person name="Winkler M.E."/>
        </authorList>
    </citation>
    <scope>NUCLEOTIDE SEQUENCE</scope>
</reference>
<dbReference type="SUPFAM" id="SSF50475">
    <property type="entry name" value="FMN-binding split barrel"/>
    <property type="match status" value="1"/>
</dbReference>
<evidence type="ECO:0000256" key="2">
    <source>
        <dbReference type="ARBA" id="ARBA00023002"/>
    </source>
</evidence>
<evidence type="ECO:0000259" key="3">
    <source>
        <dbReference type="SMART" id="SM00903"/>
    </source>
</evidence>
<dbReference type="AlphaFoldDB" id="A0A382ENK3"/>
<dbReference type="InterPro" id="IPR002563">
    <property type="entry name" value="Flavin_Rdtase-like_dom"/>
</dbReference>
<proteinExistence type="inferred from homology"/>
<dbReference type="SMART" id="SM00903">
    <property type="entry name" value="Flavin_Reduct"/>
    <property type="match status" value="1"/>
</dbReference>
<keyword evidence="2" id="KW-0560">Oxidoreductase</keyword>
<feature type="domain" description="Flavin reductase like" evidence="3">
    <location>
        <begin position="11"/>
        <end position="156"/>
    </location>
</feature>
<protein>
    <recommendedName>
        <fullName evidence="3">Flavin reductase like domain-containing protein</fullName>
    </recommendedName>
</protein>
<organism evidence="4">
    <name type="scientific">marine metagenome</name>
    <dbReference type="NCBI Taxonomy" id="408172"/>
    <lineage>
        <taxon>unclassified sequences</taxon>
        <taxon>metagenomes</taxon>
        <taxon>ecological metagenomes</taxon>
    </lineage>
</organism>
<dbReference type="PANTHER" id="PTHR30466:SF11">
    <property type="entry name" value="FLAVIN-DEPENDENT MONOOXYGENASE, REDUCTASE SUBUNIT HSAB"/>
    <property type="match status" value="1"/>
</dbReference>
<dbReference type="GO" id="GO:0010181">
    <property type="term" value="F:FMN binding"/>
    <property type="evidence" value="ECO:0007669"/>
    <property type="project" value="InterPro"/>
</dbReference>
<gene>
    <name evidence="4" type="ORF">METZ01_LOCUS204385</name>
</gene>
<dbReference type="EMBL" id="UINC01045138">
    <property type="protein sequence ID" value="SVB51531.1"/>
    <property type="molecule type" value="Genomic_DNA"/>
</dbReference>
<dbReference type="PANTHER" id="PTHR30466">
    <property type="entry name" value="FLAVIN REDUCTASE"/>
    <property type="match status" value="1"/>
</dbReference>
<name>A0A382ENK3_9ZZZZ</name>
<comment type="similarity">
    <text evidence="1">Belongs to the non-flavoprotein flavin reductase family.</text>
</comment>
<dbReference type="Pfam" id="PF01613">
    <property type="entry name" value="Flavin_Reduct"/>
    <property type="match status" value="1"/>
</dbReference>
<sequence length="159" mass="17048">MSNSDLFRKAWGSFATGVSLITTVEENGSVHGMTANAIASVSLEPMLAMVCVDHSAKTYPILESTGKFGINIMAEDQKAIAEYYAKSDTPSGVINPAIFRFTEAGTPFLEGSLASMDCQVVNAHREGDHTVFIGEVSEIEVSGGSPLLFYTGKWMTLTQ</sequence>
<dbReference type="Gene3D" id="2.30.110.10">
    <property type="entry name" value="Electron Transport, Fmn-binding Protein, Chain A"/>
    <property type="match status" value="1"/>
</dbReference>